<keyword evidence="4" id="KW-1185">Reference proteome</keyword>
<feature type="non-terminal residue" evidence="3">
    <location>
        <position position="1"/>
    </location>
</feature>
<dbReference type="PANTHER" id="PTHR37984:SF5">
    <property type="entry name" value="PROTEIN NYNRIN-LIKE"/>
    <property type="match status" value="1"/>
</dbReference>
<dbReference type="Pfam" id="PF17921">
    <property type="entry name" value="Integrase_H2C2"/>
    <property type="match status" value="1"/>
</dbReference>
<evidence type="ECO:0000259" key="2">
    <source>
        <dbReference type="PROSITE" id="PS50994"/>
    </source>
</evidence>
<dbReference type="GO" id="GO:0015074">
    <property type="term" value="P:DNA integration"/>
    <property type="evidence" value="ECO:0007669"/>
    <property type="project" value="InterPro"/>
</dbReference>
<evidence type="ECO:0000313" key="4">
    <source>
        <dbReference type="Proteomes" id="UP000198211"/>
    </source>
</evidence>
<dbReference type="FunFam" id="1.10.340.70:FF:000001">
    <property type="entry name" value="Retrovirus-related Pol polyprotein from transposon gypsy-like Protein"/>
    <property type="match status" value="1"/>
</dbReference>
<dbReference type="PANTHER" id="PTHR37984">
    <property type="entry name" value="PROTEIN CBG26694"/>
    <property type="match status" value="1"/>
</dbReference>
<dbReference type="InterPro" id="IPR036397">
    <property type="entry name" value="RNaseH_sf"/>
</dbReference>
<dbReference type="AlphaFoldDB" id="A0A225UIJ3"/>
<evidence type="ECO:0000256" key="1">
    <source>
        <dbReference type="SAM" id="MobiDB-lite"/>
    </source>
</evidence>
<dbReference type="PROSITE" id="PS50994">
    <property type="entry name" value="INTEGRASE"/>
    <property type="match status" value="1"/>
</dbReference>
<dbReference type="EMBL" id="NBNE01017129">
    <property type="protein sequence ID" value="OWY92882.1"/>
    <property type="molecule type" value="Genomic_DNA"/>
</dbReference>
<dbReference type="InterPro" id="IPR041588">
    <property type="entry name" value="Integrase_H2C2"/>
</dbReference>
<keyword evidence="3" id="KW-0695">RNA-directed DNA polymerase</keyword>
<sequence>PHLLELLQEADGLQAWFKSLRLVHVKSDFNTVADYISKRAIKDQSSLEVMDPAERKLLQGLNRIHEKPMKDPSPRKQSLMECAFLATARNIPKHSPRGSEDDVFAVTRSKSKQVKTTAELAPGTRADDSGTDGPRTNALGTNESETDDTEDKPTAAPRLLDCQASNEDPEDVRAERWRKICSHQAHDPGLAPLLKFPQGETEQLSLRQTTHLCTSLYRLRLVVPWDLQEDILHHCHVDFQGAHQGITRPYERLRKEFYWIGMFKDTEGYVKKCVDCVTAKGIRDRRPGNTALLLFQCGFSGRIMCKAMASTEGRDLPEAHEECEFRRFGASEMIRHDRDPRFMGRVFKHFREILGSRQRATLVYRHQANGQLERFMQTVIRSVKAYIQNVDRVTGTS</sequence>
<keyword evidence="3" id="KW-0808">Transferase</keyword>
<comment type="caution">
    <text evidence="3">The sequence shown here is derived from an EMBL/GenBank/DDBJ whole genome shotgun (WGS) entry which is preliminary data.</text>
</comment>
<accession>A0A225UIJ3</accession>
<reference evidence="4" key="1">
    <citation type="submission" date="2017-03" db="EMBL/GenBank/DDBJ databases">
        <title>Phytopthora megakarya and P. palmivora, two closely related causual agents of cacao black pod achieved similar genome size and gene model numbers by different mechanisms.</title>
        <authorList>
            <person name="Ali S."/>
            <person name="Shao J."/>
            <person name="Larry D.J."/>
            <person name="Kronmiller B."/>
            <person name="Shen D."/>
            <person name="Strem M.D."/>
            <person name="Melnick R.L."/>
            <person name="Guiltinan M.J."/>
            <person name="Tyler B.M."/>
            <person name="Meinhardt L.W."/>
            <person name="Bailey B.A."/>
        </authorList>
    </citation>
    <scope>NUCLEOTIDE SEQUENCE [LARGE SCALE GENOMIC DNA]</scope>
    <source>
        <strain evidence="4">zdho120</strain>
    </source>
</reference>
<protein>
    <submittedName>
        <fullName evidence="3">Reverse transcriptase</fullName>
    </submittedName>
</protein>
<dbReference type="InterPro" id="IPR001584">
    <property type="entry name" value="Integrase_cat-core"/>
</dbReference>
<name>A0A225UIJ3_9STRA</name>
<evidence type="ECO:0000313" key="3">
    <source>
        <dbReference type="EMBL" id="OWY92882.1"/>
    </source>
</evidence>
<organism evidence="3 4">
    <name type="scientific">Phytophthora megakarya</name>
    <dbReference type="NCBI Taxonomy" id="4795"/>
    <lineage>
        <taxon>Eukaryota</taxon>
        <taxon>Sar</taxon>
        <taxon>Stramenopiles</taxon>
        <taxon>Oomycota</taxon>
        <taxon>Peronosporomycetes</taxon>
        <taxon>Peronosporales</taxon>
        <taxon>Peronosporaceae</taxon>
        <taxon>Phytophthora</taxon>
    </lineage>
</organism>
<dbReference type="Gene3D" id="3.30.420.10">
    <property type="entry name" value="Ribonuclease H-like superfamily/Ribonuclease H"/>
    <property type="match status" value="1"/>
</dbReference>
<gene>
    <name evidence="3" type="ORF">PHMEG_00037923</name>
</gene>
<dbReference type="OrthoDB" id="417598at2759"/>
<dbReference type="GO" id="GO:0003964">
    <property type="term" value="F:RNA-directed DNA polymerase activity"/>
    <property type="evidence" value="ECO:0007669"/>
    <property type="project" value="UniProtKB-KW"/>
</dbReference>
<feature type="domain" description="Integrase catalytic" evidence="2">
    <location>
        <begin position="245"/>
        <end position="397"/>
    </location>
</feature>
<dbReference type="Proteomes" id="UP000198211">
    <property type="component" value="Unassembled WGS sequence"/>
</dbReference>
<dbReference type="InterPro" id="IPR012337">
    <property type="entry name" value="RNaseH-like_sf"/>
</dbReference>
<dbReference type="InterPro" id="IPR050951">
    <property type="entry name" value="Retrovirus_Pol_polyprotein"/>
</dbReference>
<dbReference type="Gene3D" id="1.10.340.70">
    <property type="match status" value="1"/>
</dbReference>
<keyword evidence="3" id="KW-0548">Nucleotidyltransferase</keyword>
<dbReference type="SUPFAM" id="SSF53098">
    <property type="entry name" value="Ribonuclease H-like"/>
    <property type="match status" value="1"/>
</dbReference>
<dbReference type="GO" id="GO:0003676">
    <property type="term" value="F:nucleic acid binding"/>
    <property type="evidence" value="ECO:0007669"/>
    <property type="project" value="InterPro"/>
</dbReference>
<proteinExistence type="predicted"/>
<feature type="region of interest" description="Disordered" evidence="1">
    <location>
        <begin position="90"/>
        <end position="168"/>
    </location>
</feature>